<name>A0A7S3U5I9_9SPIT</name>
<dbReference type="AlphaFoldDB" id="A0A7S3U5I9"/>
<dbReference type="EMBL" id="HBIQ01112163">
    <property type="protein sequence ID" value="CAE0603806.1"/>
    <property type="molecule type" value="Transcribed_RNA"/>
</dbReference>
<proteinExistence type="predicted"/>
<evidence type="ECO:0000313" key="1">
    <source>
        <dbReference type="EMBL" id="CAE0603806.1"/>
    </source>
</evidence>
<reference evidence="1" key="1">
    <citation type="submission" date="2021-01" db="EMBL/GenBank/DDBJ databases">
        <authorList>
            <person name="Corre E."/>
            <person name="Pelletier E."/>
            <person name="Niang G."/>
            <person name="Scheremetjew M."/>
            <person name="Finn R."/>
            <person name="Kale V."/>
            <person name="Holt S."/>
            <person name="Cochrane G."/>
            <person name="Meng A."/>
            <person name="Brown T."/>
            <person name="Cohen L."/>
        </authorList>
    </citation>
    <scope>NUCLEOTIDE SEQUENCE</scope>
    <source>
        <strain evidence="1">SPMC142</strain>
    </source>
</reference>
<accession>A0A7S3U5I9</accession>
<protein>
    <submittedName>
        <fullName evidence="1">Uncharacterized protein</fullName>
    </submittedName>
</protein>
<sequence length="133" mass="14482">MAAFRVGDRVAIDASTPQQRHGTVSALSPSLPPLYAVSLDEGAEREGEVEYDLPAERLMPASEAPLLIGMDVILDAGTPNERTGTIHAIKRSMPPMYVVEVRAGMGRKKVEFDVPRERLQRVPPSAPSRCTVM</sequence>
<organism evidence="1">
    <name type="scientific">Strombidinopsis acuminata</name>
    <dbReference type="NCBI Taxonomy" id="141414"/>
    <lineage>
        <taxon>Eukaryota</taxon>
        <taxon>Sar</taxon>
        <taxon>Alveolata</taxon>
        <taxon>Ciliophora</taxon>
        <taxon>Intramacronucleata</taxon>
        <taxon>Spirotrichea</taxon>
        <taxon>Choreotrichia</taxon>
        <taxon>Choreotrichida</taxon>
        <taxon>Strombidinopsidae</taxon>
        <taxon>Strombidinopsis</taxon>
    </lineage>
</organism>
<gene>
    <name evidence="1" type="ORF">SACU0126_LOCUS35573</name>
</gene>